<name>A0A0A9ZJK9_LYGHE</name>
<protein>
    <submittedName>
        <fullName evidence="11">UPF0743 protein C215.06c</fullName>
    </submittedName>
</protein>
<dbReference type="GO" id="GO:0008270">
    <property type="term" value="F:zinc ion binding"/>
    <property type="evidence" value="ECO:0007669"/>
    <property type="project" value="UniProtKB-KW"/>
</dbReference>
<evidence type="ECO:0000256" key="1">
    <source>
        <dbReference type="ARBA" id="ARBA00004123"/>
    </source>
</evidence>
<reference evidence="10" key="1">
    <citation type="journal article" date="2014" name="PLoS ONE">
        <title>Transcriptome-Based Identification of ABC Transporters in the Western Tarnished Plant Bug Lygus hesperus.</title>
        <authorList>
            <person name="Hull J.J."/>
            <person name="Chaney K."/>
            <person name="Geib S.M."/>
            <person name="Fabrick J.A."/>
            <person name="Brent C.S."/>
            <person name="Walsh D."/>
            <person name="Lavine L.C."/>
        </authorList>
    </citation>
    <scope>NUCLEOTIDE SEQUENCE</scope>
</reference>
<dbReference type="GO" id="GO:0000122">
    <property type="term" value="P:negative regulation of transcription by RNA polymerase II"/>
    <property type="evidence" value="ECO:0007669"/>
    <property type="project" value="TreeGrafter"/>
</dbReference>
<evidence type="ECO:0000313" key="11">
    <source>
        <dbReference type="EMBL" id="JAQ11573.1"/>
    </source>
</evidence>
<reference evidence="10" key="2">
    <citation type="submission" date="2014-07" db="EMBL/GenBank/DDBJ databases">
        <authorList>
            <person name="Hull J."/>
        </authorList>
    </citation>
    <scope>NUCLEOTIDE SEQUENCE</scope>
</reference>
<dbReference type="EMBL" id="GDHC01007056">
    <property type="protein sequence ID" value="JAQ11573.1"/>
    <property type="molecule type" value="Transcribed_RNA"/>
</dbReference>
<evidence type="ECO:0000256" key="8">
    <source>
        <dbReference type="SAM" id="MobiDB-lite"/>
    </source>
</evidence>
<sequence length="119" mass="13315">MVSFTCGNCQDVVKKPKVLAHAAFCHCNHFTCVDCMSIFTQSSVKDHTSCITETEKYQGKWKQRQQVGNKNSKTSITDGVIKENANSVGTDKRNSSKSQRQLRLSFNDLDSEDDDSSDD</sequence>
<keyword evidence="5" id="KW-0862">Zinc</keyword>
<feature type="compositionally biased region" description="Acidic residues" evidence="8">
    <location>
        <begin position="109"/>
        <end position="119"/>
    </location>
</feature>
<reference evidence="11" key="3">
    <citation type="journal article" date="2016" name="Gigascience">
        <title>De novo construction of an expanded transcriptome assembly for the western tarnished plant bug, Lygus hesperus.</title>
        <authorList>
            <person name="Tassone E.E."/>
            <person name="Geib S.M."/>
            <person name="Hall B."/>
            <person name="Fabrick J.A."/>
            <person name="Brent C.S."/>
            <person name="Hull J.J."/>
        </authorList>
    </citation>
    <scope>NUCLEOTIDE SEQUENCE</scope>
</reference>
<keyword evidence="6" id="KW-0539">Nucleus</keyword>
<evidence type="ECO:0000256" key="2">
    <source>
        <dbReference type="ARBA" id="ARBA00022723"/>
    </source>
</evidence>
<dbReference type="Pfam" id="PF08790">
    <property type="entry name" value="zf-LYAR"/>
    <property type="match status" value="1"/>
</dbReference>
<dbReference type="Gene3D" id="3.30.1490.490">
    <property type="match status" value="1"/>
</dbReference>
<keyword evidence="3" id="KW-0677">Repeat</keyword>
<evidence type="ECO:0000256" key="6">
    <source>
        <dbReference type="ARBA" id="ARBA00023242"/>
    </source>
</evidence>
<feature type="domain" description="Zinc finger C2H2 LYAR-type" evidence="9">
    <location>
        <begin position="30"/>
        <end position="57"/>
    </location>
</feature>
<feature type="compositionally biased region" description="Polar residues" evidence="8">
    <location>
        <begin position="64"/>
        <end position="77"/>
    </location>
</feature>
<dbReference type="GO" id="GO:0003677">
    <property type="term" value="F:DNA binding"/>
    <property type="evidence" value="ECO:0007669"/>
    <property type="project" value="InterPro"/>
</dbReference>
<accession>A0A0A9ZJK9</accession>
<dbReference type="InterPro" id="IPR014898">
    <property type="entry name" value="Znf_C2H2_LYAR"/>
</dbReference>
<evidence type="ECO:0000256" key="3">
    <source>
        <dbReference type="ARBA" id="ARBA00022737"/>
    </source>
</evidence>
<evidence type="ECO:0000256" key="5">
    <source>
        <dbReference type="ARBA" id="ARBA00022833"/>
    </source>
</evidence>
<evidence type="ECO:0000313" key="10">
    <source>
        <dbReference type="EMBL" id="JAG43560.1"/>
    </source>
</evidence>
<dbReference type="GO" id="GO:0006364">
    <property type="term" value="P:rRNA processing"/>
    <property type="evidence" value="ECO:0007669"/>
    <property type="project" value="TreeGrafter"/>
</dbReference>
<dbReference type="SUPFAM" id="SSF57667">
    <property type="entry name" value="beta-beta-alpha zinc fingers"/>
    <property type="match status" value="2"/>
</dbReference>
<dbReference type="InterPro" id="IPR036236">
    <property type="entry name" value="Znf_C2H2_sf"/>
</dbReference>
<evidence type="ECO:0000259" key="9">
    <source>
        <dbReference type="Pfam" id="PF08790"/>
    </source>
</evidence>
<evidence type="ECO:0000256" key="7">
    <source>
        <dbReference type="PROSITE-ProRule" id="PRU01145"/>
    </source>
</evidence>
<comment type="subcellular location">
    <subcellularLocation>
        <location evidence="1">Nucleus</location>
    </subcellularLocation>
</comment>
<dbReference type="PROSITE" id="PS51804">
    <property type="entry name" value="ZF_C2HC_LYAR"/>
    <property type="match status" value="2"/>
</dbReference>
<keyword evidence="4 7" id="KW-0863">Zinc-finger</keyword>
<dbReference type="InterPro" id="IPR039999">
    <property type="entry name" value="LYAR"/>
</dbReference>
<feature type="region of interest" description="Disordered" evidence="8">
    <location>
        <begin position="61"/>
        <end position="119"/>
    </location>
</feature>
<proteinExistence type="predicted"/>
<dbReference type="PANTHER" id="PTHR13100:SF10">
    <property type="entry name" value="CELL GROWTH-REGULATING NUCLEOLAR PROTEIN"/>
    <property type="match status" value="1"/>
</dbReference>
<dbReference type="AlphaFoldDB" id="A0A0A9ZJK9"/>
<organism evidence="10">
    <name type="scientific">Lygus hesperus</name>
    <name type="common">Western plant bug</name>
    <dbReference type="NCBI Taxonomy" id="30085"/>
    <lineage>
        <taxon>Eukaryota</taxon>
        <taxon>Metazoa</taxon>
        <taxon>Ecdysozoa</taxon>
        <taxon>Arthropoda</taxon>
        <taxon>Hexapoda</taxon>
        <taxon>Insecta</taxon>
        <taxon>Pterygota</taxon>
        <taxon>Neoptera</taxon>
        <taxon>Paraneoptera</taxon>
        <taxon>Hemiptera</taxon>
        <taxon>Heteroptera</taxon>
        <taxon>Panheteroptera</taxon>
        <taxon>Cimicomorpha</taxon>
        <taxon>Miridae</taxon>
        <taxon>Mirini</taxon>
        <taxon>Lygus</taxon>
    </lineage>
</organism>
<evidence type="ECO:0000256" key="4">
    <source>
        <dbReference type="ARBA" id="ARBA00022771"/>
    </source>
</evidence>
<dbReference type="EMBL" id="GBHO01000044">
    <property type="protein sequence ID" value="JAG43560.1"/>
    <property type="molecule type" value="Transcribed_RNA"/>
</dbReference>
<dbReference type="GO" id="GO:0005730">
    <property type="term" value="C:nucleolus"/>
    <property type="evidence" value="ECO:0007669"/>
    <property type="project" value="TreeGrafter"/>
</dbReference>
<gene>
    <name evidence="11" type="primary">SPBC215.06c</name>
    <name evidence="10" type="ORF">CM83_100211</name>
    <name evidence="11" type="ORF">g.6385</name>
</gene>
<keyword evidence="2" id="KW-0479">Metal-binding</keyword>
<dbReference type="PANTHER" id="PTHR13100">
    <property type="entry name" value="CELL GROWTH-REGULATING NUCLEOLAR PROTEIN LYAR"/>
    <property type="match status" value="1"/>
</dbReference>